<keyword evidence="5" id="KW-0677">Repeat</keyword>
<accession>A0A6A6XL16</accession>
<keyword evidence="7" id="KW-0833">Ubl conjugation pathway</keyword>
<evidence type="ECO:0000256" key="6">
    <source>
        <dbReference type="ARBA" id="ARBA00022771"/>
    </source>
</evidence>
<evidence type="ECO:0000313" key="10">
    <source>
        <dbReference type="EMBL" id="KAF2796595.1"/>
    </source>
</evidence>
<evidence type="ECO:0000259" key="9">
    <source>
        <dbReference type="PROSITE" id="PS51873"/>
    </source>
</evidence>
<evidence type="ECO:0000256" key="1">
    <source>
        <dbReference type="ARBA" id="ARBA00001798"/>
    </source>
</evidence>
<dbReference type="InterPro" id="IPR044066">
    <property type="entry name" value="TRIAD_supradom"/>
</dbReference>
<evidence type="ECO:0000313" key="11">
    <source>
        <dbReference type="Proteomes" id="UP000799757"/>
    </source>
</evidence>
<dbReference type="PANTHER" id="PTHR11685">
    <property type="entry name" value="RBR FAMILY RING FINGER AND IBR DOMAIN-CONTAINING"/>
    <property type="match status" value="1"/>
</dbReference>
<dbReference type="OrthoDB" id="10009520at2759"/>
<dbReference type="SUPFAM" id="SSF57850">
    <property type="entry name" value="RING/U-box"/>
    <property type="match status" value="2"/>
</dbReference>
<keyword evidence="4" id="KW-0479">Metal-binding</keyword>
<dbReference type="Proteomes" id="UP000799757">
    <property type="component" value="Unassembled WGS sequence"/>
</dbReference>
<dbReference type="CDD" id="cd22584">
    <property type="entry name" value="Rcat_RBR_unk"/>
    <property type="match status" value="1"/>
</dbReference>
<keyword evidence="8" id="KW-0862">Zinc</keyword>
<dbReference type="CDD" id="cd20335">
    <property type="entry name" value="BRcat_RBR"/>
    <property type="match status" value="1"/>
</dbReference>
<dbReference type="GO" id="GO:0016567">
    <property type="term" value="P:protein ubiquitination"/>
    <property type="evidence" value="ECO:0007669"/>
    <property type="project" value="InterPro"/>
</dbReference>
<evidence type="ECO:0000256" key="5">
    <source>
        <dbReference type="ARBA" id="ARBA00022737"/>
    </source>
</evidence>
<dbReference type="EMBL" id="MU001827">
    <property type="protein sequence ID" value="KAF2796595.1"/>
    <property type="molecule type" value="Genomic_DNA"/>
</dbReference>
<evidence type="ECO:0000256" key="3">
    <source>
        <dbReference type="ARBA" id="ARBA00022679"/>
    </source>
</evidence>
<dbReference type="Pfam" id="PF01485">
    <property type="entry name" value="IBR"/>
    <property type="match status" value="2"/>
</dbReference>
<evidence type="ECO:0000256" key="8">
    <source>
        <dbReference type="ARBA" id="ARBA00022833"/>
    </source>
</evidence>
<proteinExistence type="predicted"/>
<dbReference type="InterPro" id="IPR002867">
    <property type="entry name" value="IBR_dom"/>
</dbReference>
<evidence type="ECO:0000256" key="2">
    <source>
        <dbReference type="ARBA" id="ARBA00012251"/>
    </source>
</evidence>
<gene>
    <name evidence="10" type="ORF">K505DRAFT_400921</name>
</gene>
<dbReference type="EC" id="2.3.2.31" evidence="2"/>
<dbReference type="GO" id="GO:0061630">
    <property type="term" value="F:ubiquitin protein ligase activity"/>
    <property type="evidence" value="ECO:0007669"/>
    <property type="project" value="UniProtKB-EC"/>
</dbReference>
<dbReference type="Gene3D" id="1.20.120.1750">
    <property type="match status" value="1"/>
</dbReference>
<dbReference type="InterPro" id="IPR017907">
    <property type="entry name" value="Znf_RING_CS"/>
</dbReference>
<dbReference type="PROSITE" id="PS00518">
    <property type="entry name" value="ZF_RING_1"/>
    <property type="match status" value="1"/>
</dbReference>
<sequence length="458" mass="52916">MSASTISIQTSHPSFLDDEITALSLQIEEINYRDETRKGKYPVHDIPDLEVAYTNYLSEIEKHLTFLNDVKLAHSIAQAIDSDAPVIKELMQGESQAQEDRRLAVQMSNNDPELEAPPPYTEEIRNEFVEDEVVLRLAALVSTDETLYHDSEIESGPSAPYTRRQAGVLGKLSREEFECCACGEEFRFAIIVQLECEHHYCPRCLKRVIMRAVTEKDLALLPPRCCGTSISFSLIMDNLTEEELEDFQNAETEKNTRYKTYCSNSDCRRFIAPGHVRASEATCPRCKAKTCAKCKNAFHEDDCPADPDLQATLELGSIQQWQRCYSCRSLVEIDRGCNHMTCRCGFEFCYLCGVEWRQCGCAFWIERYLLERAEQVVDRAAPRNIQPAERQRRIEVVQEQLRDTDECEHRGRRKFEMIHGGRRTRFQCEMCNSSHRLFILRCRRCHLDVCMDCRLNRV</sequence>
<protein>
    <recommendedName>
        <fullName evidence="2">RBR-type E3 ubiquitin transferase</fullName>
        <ecNumber evidence="2">2.3.2.31</ecNumber>
    </recommendedName>
</protein>
<keyword evidence="3" id="KW-0808">Transferase</keyword>
<dbReference type="InterPro" id="IPR031127">
    <property type="entry name" value="E3_UB_ligase_RBR"/>
</dbReference>
<keyword evidence="6" id="KW-0863">Zinc-finger</keyword>
<evidence type="ECO:0000256" key="7">
    <source>
        <dbReference type="ARBA" id="ARBA00022786"/>
    </source>
</evidence>
<comment type="catalytic activity">
    <reaction evidence="1">
        <text>[E2 ubiquitin-conjugating enzyme]-S-ubiquitinyl-L-cysteine + [acceptor protein]-L-lysine = [E2 ubiquitin-conjugating enzyme]-L-cysteine + [acceptor protein]-N(6)-ubiquitinyl-L-lysine.</text>
        <dbReference type="EC" id="2.3.2.31"/>
    </reaction>
</comment>
<feature type="domain" description="RING-type" evidence="9">
    <location>
        <begin position="175"/>
        <end position="365"/>
    </location>
</feature>
<name>A0A6A6XL16_9PLEO</name>
<dbReference type="GO" id="GO:0008270">
    <property type="term" value="F:zinc ion binding"/>
    <property type="evidence" value="ECO:0007669"/>
    <property type="project" value="UniProtKB-KW"/>
</dbReference>
<evidence type="ECO:0000256" key="4">
    <source>
        <dbReference type="ARBA" id="ARBA00022723"/>
    </source>
</evidence>
<dbReference type="PROSITE" id="PS51873">
    <property type="entry name" value="TRIAD"/>
    <property type="match status" value="1"/>
</dbReference>
<keyword evidence="11" id="KW-1185">Reference proteome</keyword>
<dbReference type="AlphaFoldDB" id="A0A6A6XL16"/>
<organism evidence="10 11">
    <name type="scientific">Melanomma pulvis-pyrius CBS 109.77</name>
    <dbReference type="NCBI Taxonomy" id="1314802"/>
    <lineage>
        <taxon>Eukaryota</taxon>
        <taxon>Fungi</taxon>
        <taxon>Dikarya</taxon>
        <taxon>Ascomycota</taxon>
        <taxon>Pezizomycotina</taxon>
        <taxon>Dothideomycetes</taxon>
        <taxon>Pleosporomycetidae</taxon>
        <taxon>Pleosporales</taxon>
        <taxon>Melanommataceae</taxon>
        <taxon>Melanomma</taxon>
    </lineage>
</organism>
<reference evidence="10" key="1">
    <citation type="journal article" date="2020" name="Stud. Mycol.">
        <title>101 Dothideomycetes genomes: a test case for predicting lifestyles and emergence of pathogens.</title>
        <authorList>
            <person name="Haridas S."/>
            <person name="Albert R."/>
            <person name="Binder M."/>
            <person name="Bloem J."/>
            <person name="Labutti K."/>
            <person name="Salamov A."/>
            <person name="Andreopoulos B."/>
            <person name="Baker S."/>
            <person name="Barry K."/>
            <person name="Bills G."/>
            <person name="Bluhm B."/>
            <person name="Cannon C."/>
            <person name="Castanera R."/>
            <person name="Culley D."/>
            <person name="Daum C."/>
            <person name="Ezra D."/>
            <person name="Gonzalez J."/>
            <person name="Henrissat B."/>
            <person name="Kuo A."/>
            <person name="Liang C."/>
            <person name="Lipzen A."/>
            <person name="Lutzoni F."/>
            <person name="Magnuson J."/>
            <person name="Mondo S."/>
            <person name="Nolan M."/>
            <person name="Ohm R."/>
            <person name="Pangilinan J."/>
            <person name="Park H.-J."/>
            <person name="Ramirez L."/>
            <person name="Alfaro M."/>
            <person name="Sun H."/>
            <person name="Tritt A."/>
            <person name="Yoshinaga Y."/>
            <person name="Zwiers L.-H."/>
            <person name="Turgeon B."/>
            <person name="Goodwin S."/>
            <person name="Spatafora J."/>
            <person name="Crous P."/>
            <person name="Grigoriev I."/>
        </authorList>
    </citation>
    <scope>NUCLEOTIDE SEQUENCE</scope>
    <source>
        <strain evidence="10">CBS 109.77</strain>
    </source>
</reference>